<feature type="signal peptide" evidence="2">
    <location>
        <begin position="1"/>
        <end position="27"/>
    </location>
</feature>
<name>S7VMP6_9FLAO</name>
<sequence length="548" mass="61032">MKKHRLKNYLKLGILLFGVLITTISCDKDDTIGNNQVPVLSNNTKFKLQRITNPPVSQNKELSEKLSSFKSKSNLNDLDYQAREVYNAELDFTIDTDISNYIEYGAYHSYTFPITRIEDNGLVENLLLSLQIDGTYKAYLVTYDLTEDEKLQIQNNENIDLSDKTTFSTLQDQEWASSLFARIGDNGICHEWITITPRCTFDGEHSAEDRETGNNGGFQCAANFVAEPYTISSFTECPKSGGGAFNPTDPTGPLYDDYGNPYINLGGGNNDGSTGSNPNSNDNNDNSNDGNQGENTDCLQTDANGNCNGDMTAVIIRGNDDNEPDCENEISGLSEIVNTPEIKAELNRLKFNMGFATEEDGKRFIYTGSNINAPSTYNDANFNEQLAIDSDGNSLDFPDLQNNTLVGAHFHPFADIDGEPIRQVPSGTDIAEHINMIKKVYATNPNAANQVTNFVISKGNSGRTYILRANNAQNIVNNTLDYTNDDNRDDIRDKVEELIKPLRWDAFNEHEKAFNSFLTENFPDLDVLKAEYDANGNITKFCKLKTQQ</sequence>
<feature type="chain" id="PRO_5004545565" description="Lipoprotein" evidence="2">
    <location>
        <begin position="28"/>
        <end position="548"/>
    </location>
</feature>
<reference evidence="3 4" key="1">
    <citation type="journal article" date="2013" name="Genome Announc.">
        <title>Draft Genome Sequence of Winogradskyella psychrotolerans RS-3T, Isolated from the Marine Transect of Kongsfjorden, Ny-Alesund, Svalbard, Arctic Ocean.</title>
        <authorList>
            <person name="Kumar Pinnaka A."/>
            <person name="Ara S."/>
            <person name="Singh A."/>
            <person name="Shivaji S."/>
        </authorList>
    </citation>
    <scope>NUCLEOTIDE SEQUENCE [LARGE SCALE GENOMIC DNA]</scope>
    <source>
        <strain evidence="3 4">RS-3</strain>
    </source>
</reference>
<dbReference type="Proteomes" id="UP000014962">
    <property type="component" value="Unassembled WGS sequence"/>
</dbReference>
<dbReference type="RefSeq" id="WP_020894503.1">
    <property type="nucleotide sequence ID" value="NZ_ATMR01000176.1"/>
</dbReference>
<evidence type="ECO:0000256" key="1">
    <source>
        <dbReference type="SAM" id="MobiDB-lite"/>
    </source>
</evidence>
<feature type="compositionally biased region" description="Low complexity" evidence="1">
    <location>
        <begin position="271"/>
        <end position="295"/>
    </location>
</feature>
<dbReference type="OrthoDB" id="1236988at2"/>
<protein>
    <recommendedName>
        <fullName evidence="5">Lipoprotein</fullName>
    </recommendedName>
</protein>
<feature type="region of interest" description="Disordered" evidence="1">
    <location>
        <begin position="244"/>
        <end position="302"/>
    </location>
</feature>
<evidence type="ECO:0000256" key="2">
    <source>
        <dbReference type="SAM" id="SignalP"/>
    </source>
</evidence>
<proteinExistence type="predicted"/>
<comment type="caution">
    <text evidence="3">The sequence shown here is derived from an EMBL/GenBank/DDBJ whole genome shotgun (WGS) entry which is preliminary data.</text>
</comment>
<evidence type="ECO:0008006" key="5">
    <source>
        <dbReference type="Google" id="ProtNLM"/>
    </source>
</evidence>
<dbReference type="STRING" id="641526.ADIWIN_3319"/>
<keyword evidence="2" id="KW-0732">Signal</keyword>
<evidence type="ECO:0000313" key="3">
    <source>
        <dbReference type="EMBL" id="EPR70672.1"/>
    </source>
</evidence>
<dbReference type="PROSITE" id="PS51257">
    <property type="entry name" value="PROKAR_LIPOPROTEIN"/>
    <property type="match status" value="1"/>
</dbReference>
<keyword evidence="4" id="KW-1185">Reference proteome</keyword>
<accession>S7VMP6</accession>
<dbReference type="AlphaFoldDB" id="S7VMP6"/>
<evidence type="ECO:0000313" key="4">
    <source>
        <dbReference type="Proteomes" id="UP000014962"/>
    </source>
</evidence>
<dbReference type="EMBL" id="ATMR01000176">
    <property type="protein sequence ID" value="EPR70672.1"/>
    <property type="molecule type" value="Genomic_DNA"/>
</dbReference>
<organism evidence="3 4">
    <name type="scientific">Winogradskyella psychrotolerans RS-3</name>
    <dbReference type="NCBI Taxonomy" id="641526"/>
    <lineage>
        <taxon>Bacteria</taxon>
        <taxon>Pseudomonadati</taxon>
        <taxon>Bacteroidota</taxon>
        <taxon>Flavobacteriia</taxon>
        <taxon>Flavobacteriales</taxon>
        <taxon>Flavobacteriaceae</taxon>
        <taxon>Winogradskyella</taxon>
    </lineage>
</organism>
<gene>
    <name evidence="3" type="ORF">ADIWIN_3319</name>
</gene>